<sequence length="551" mass="59654">MTAVIPPGSISASALPLNPNLPPRYSLLDGVLPSTDSTTSREPSPSPPASVQLQSQSETYNRRPPRYSSVFNRTRIEQREQRQRARHGPSSSSRRHSAQPGNSSTSTRSRSGPQLHEYNLRNGNGTKGAPYATLRVYSPTSSAGAGSLRIPKFVGEDLVQGSLDLNLDTPANINSISLSLRGRIITSAYDGGSHTFLEHSVITVTPARPKKFDGKFSGAYSWPFSFSFPQQATSVAIPEADCNIIPQSFTEKEIKASVQYELVLRMTHGLLRSDSKLHAPVVYMPAITPPRQPTSSLRDIAYRAGVGMPSPDVDPIGWMVVGKKTMQGRIFKERSVKLQCTLSLANPQSYMRGTVIPCHLAIESSDAQALDVLVTPQTLRLRLVRRARYYDQCAAANSSAAASAVIEDVTEIERAVWWVNAHADDQATSRDANGVTRRALEGEIHLEKELQPSSSFARPTNSSSSPSSSKFPQPGPKTTDATASSLILISHPVTITSLPGEGPTPVSHTAPTPRQAKTRTVQVQARTHEGYEYEYAPGASARVIAGAGVYM</sequence>
<evidence type="ECO:0000256" key="1">
    <source>
        <dbReference type="SAM" id="MobiDB-lite"/>
    </source>
</evidence>
<feature type="region of interest" description="Disordered" evidence="1">
    <location>
        <begin position="1"/>
        <end position="128"/>
    </location>
</feature>
<feature type="compositionally biased region" description="Low complexity" evidence="1">
    <location>
        <begin position="33"/>
        <end position="43"/>
    </location>
</feature>
<feature type="compositionally biased region" description="Basic and acidic residues" evidence="1">
    <location>
        <begin position="74"/>
        <end position="83"/>
    </location>
</feature>
<accession>A0A9P5Z1G8</accession>
<evidence type="ECO:0000313" key="3">
    <source>
        <dbReference type="Proteomes" id="UP000807469"/>
    </source>
</evidence>
<feature type="region of interest" description="Disordered" evidence="1">
    <location>
        <begin position="447"/>
        <end position="480"/>
    </location>
</feature>
<feature type="compositionally biased region" description="Low complexity" evidence="1">
    <location>
        <begin position="452"/>
        <end position="472"/>
    </location>
</feature>
<protein>
    <recommendedName>
        <fullName evidence="4">Arrestin-like N-terminal domain-containing protein</fullName>
    </recommendedName>
</protein>
<proteinExistence type="predicted"/>
<organism evidence="2 3">
    <name type="scientific">Pholiota conissans</name>
    <dbReference type="NCBI Taxonomy" id="109636"/>
    <lineage>
        <taxon>Eukaryota</taxon>
        <taxon>Fungi</taxon>
        <taxon>Dikarya</taxon>
        <taxon>Basidiomycota</taxon>
        <taxon>Agaricomycotina</taxon>
        <taxon>Agaricomycetes</taxon>
        <taxon>Agaricomycetidae</taxon>
        <taxon>Agaricales</taxon>
        <taxon>Agaricineae</taxon>
        <taxon>Strophariaceae</taxon>
        <taxon>Pholiota</taxon>
    </lineage>
</organism>
<dbReference type="AlphaFoldDB" id="A0A9P5Z1G8"/>
<reference evidence="2" key="1">
    <citation type="submission" date="2020-11" db="EMBL/GenBank/DDBJ databases">
        <authorList>
            <consortium name="DOE Joint Genome Institute"/>
            <person name="Ahrendt S."/>
            <person name="Riley R."/>
            <person name="Andreopoulos W."/>
            <person name="Labutti K."/>
            <person name="Pangilinan J."/>
            <person name="Ruiz-Duenas F.J."/>
            <person name="Barrasa J.M."/>
            <person name="Sanchez-Garcia M."/>
            <person name="Camarero S."/>
            <person name="Miyauchi S."/>
            <person name="Serrano A."/>
            <person name="Linde D."/>
            <person name="Babiker R."/>
            <person name="Drula E."/>
            <person name="Ayuso-Fernandez I."/>
            <person name="Pacheco R."/>
            <person name="Padilla G."/>
            <person name="Ferreira P."/>
            <person name="Barriuso J."/>
            <person name="Kellner H."/>
            <person name="Castanera R."/>
            <person name="Alfaro M."/>
            <person name="Ramirez L."/>
            <person name="Pisabarro A.G."/>
            <person name="Kuo A."/>
            <person name="Tritt A."/>
            <person name="Lipzen A."/>
            <person name="He G."/>
            <person name="Yan M."/>
            <person name="Ng V."/>
            <person name="Cullen D."/>
            <person name="Martin F."/>
            <person name="Rosso M.-N."/>
            <person name="Henrissat B."/>
            <person name="Hibbett D."/>
            <person name="Martinez A.T."/>
            <person name="Grigoriev I.V."/>
        </authorList>
    </citation>
    <scope>NUCLEOTIDE SEQUENCE</scope>
    <source>
        <strain evidence="2">CIRM-BRFM 674</strain>
    </source>
</reference>
<evidence type="ECO:0000313" key="2">
    <source>
        <dbReference type="EMBL" id="KAF9478394.1"/>
    </source>
</evidence>
<comment type="caution">
    <text evidence="2">The sequence shown here is derived from an EMBL/GenBank/DDBJ whole genome shotgun (WGS) entry which is preliminary data.</text>
</comment>
<gene>
    <name evidence="2" type="ORF">BDN70DRAFT_808896</name>
</gene>
<name>A0A9P5Z1G8_9AGAR</name>
<dbReference type="OrthoDB" id="3262423at2759"/>
<dbReference type="InterPro" id="IPR014752">
    <property type="entry name" value="Arrestin-like_C"/>
</dbReference>
<feature type="region of interest" description="Disordered" evidence="1">
    <location>
        <begin position="495"/>
        <end position="518"/>
    </location>
</feature>
<feature type="compositionally biased region" description="Low complexity" evidence="1">
    <location>
        <begin position="88"/>
        <end position="111"/>
    </location>
</feature>
<keyword evidence="3" id="KW-1185">Reference proteome</keyword>
<dbReference type="EMBL" id="MU155235">
    <property type="protein sequence ID" value="KAF9478394.1"/>
    <property type="molecule type" value="Genomic_DNA"/>
</dbReference>
<dbReference type="Gene3D" id="2.60.40.640">
    <property type="match status" value="1"/>
</dbReference>
<dbReference type="Proteomes" id="UP000807469">
    <property type="component" value="Unassembled WGS sequence"/>
</dbReference>
<evidence type="ECO:0008006" key="4">
    <source>
        <dbReference type="Google" id="ProtNLM"/>
    </source>
</evidence>